<name>A0A8J3XKV7_9ACTN</name>
<dbReference type="Proteomes" id="UP000622547">
    <property type="component" value="Unassembled WGS sequence"/>
</dbReference>
<dbReference type="Pfam" id="PF06475">
    <property type="entry name" value="Glycolipid_bind"/>
    <property type="match status" value="1"/>
</dbReference>
<dbReference type="SUPFAM" id="SSF159275">
    <property type="entry name" value="PA1994-like"/>
    <property type="match status" value="1"/>
</dbReference>
<proteinExistence type="predicted"/>
<dbReference type="EMBL" id="BOOP01000022">
    <property type="protein sequence ID" value="GII39993.1"/>
    <property type="molecule type" value="Genomic_DNA"/>
</dbReference>
<reference evidence="1 2" key="1">
    <citation type="submission" date="2021-01" db="EMBL/GenBank/DDBJ databases">
        <title>Whole genome shotgun sequence of Planotetraspora phitsanulokensis NBRC 104273.</title>
        <authorList>
            <person name="Komaki H."/>
            <person name="Tamura T."/>
        </authorList>
    </citation>
    <scope>NUCLEOTIDE SEQUENCE [LARGE SCALE GENOMIC DNA]</scope>
    <source>
        <strain evidence="1 2">NBRC 104273</strain>
    </source>
</reference>
<evidence type="ECO:0000313" key="2">
    <source>
        <dbReference type="Proteomes" id="UP000622547"/>
    </source>
</evidence>
<accession>A0A8J3XKV7</accession>
<dbReference type="InterPro" id="IPR009467">
    <property type="entry name" value="Glycolipid-bd_prot_put"/>
</dbReference>
<dbReference type="AlphaFoldDB" id="A0A8J3XKV7"/>
<comment type="caution">
    <text evidence="1">The sequence shown here is derived from an EMBL/GenBank/DDBJ whole genome shotgun (WGS) entry which is preliminary data.</text>
</comment>
<dbReference type="RefSeq" id="WP_204075535.1">
    <property type="nucleotide sequence ID" value="NZ_BAABHI010000003.1"/>
</dbReference>
<keyword evidence="2" id="KW-1185">Reference proteome</keyword>
<organism evidence="1 2">
    <name type="scientific">Planotetraspora phitsanulokensis</name>
    <dbReference type="NCBI Taxonomy" id="575192"/>
    <lineage>
        <taxon>Bacteria</taxon>
        <taxon>Bacillati</taxon>
        <taxon>Actinomycetota</taxon>
        <taxon>Actinomycetes</taxon>
        <taxon>Streptosporangiales</taxon>
        <taxon>Streptosporangiaceae</taxon>
        <taxon>Planotetraspora</taxon>
    </lineage>
</organism>
<evidence type="ECO:0008006" key="3">
    <source>
        <dbReference type="Google" id="ProtNLM"/>
    </source>
</evidence>
<sequence length="188" mass="20230">MRSLVWTKDAGAEYAEVDFTEGLAATGTAVGADPVPYRVEYSLRTTPGFVTESLVVRTSGAGWWRSLDLRRDDAGKWTCPTEGAGDLDGPPPGCADDLDGALDCDLGLSPLTNSMPVLRHGLLNGGGRVALIMAWVRVPHLQVIRHPQWYTHLDQGSVRYESAGFAADLSYDADGLVIDYPGLARAVR</sequence>
<evidence type="ECO:0000313" key="1">
    <source>
        <dbReference type="EMBL" id="GII39993.1"/>
    </source>
</evidence>
<gene>
    <name evidence="1" type="ORF">Pph01_49960</name>
</gene>
<protein>
    <recommendedName>
        <fullName evidence="3">Glycolipid-binding domain-containing protein</fullName>
    </recommendedName>
</protein>